<evidence type="ECO:0000256" key="5">
    <source>
        <dbReference type="PROSITE-ProRule" id="PRU01240"/>
    </source>
</evidence>
<accession>A0A7S9QCD1</accession>
<keyword evidence="4 5" id="KW-0720">Serine protease</keyword>
<evidence type="ECO:0000256" key="4">
    <source>
        <dbReference type="ARBA" id="ARBA00022825"/>
    </source>
</evidence>
<dbReference type="RefSeq" id="WP_196103287.1">
    <property type="nucleotide sequence ID" value="NZ_CP064942.1"/>
</dbReference>
<dbReference type="InterPro" id="IPR050131">
    <property type="entry name" value="Peptidase_S8_subtilisin-like"/>
</dbReference>
<dbReference type="PRINTS" id="PR00723">
    <property type="entry name" value="SUBTILISIN"/>
</dbReference>
<evidence type="ECO:0000313" key="9">
    <source>
        <dbReference type="Proteomes" id="UP000594800"/>
    </source>
</evidence>
<dbReference type="PANTHER" id="PTHR43806">
    <property type="entry name" value="PEPTIDASE S8"/>
    <property type="match status" value="1"/>
</dbReference>
<dbReference type="KEGG" id="poz:I0K15_20285"/>
<evidence type="ECO:0000256" key="3">
    <source>
        <dbReference type="ARBA" id="ARBA00022801"/>
    </source>
</evidence>
<dbReference type="PROSITE" id="PS51892">
    <property type="entry name" value="SUBTILASE"/>
    <property type="match status" value="1"/>
</dbReference>
<name>A0A7S9QCD1_9RHOB</name>
<dbReference type="GO" id="GO:0004252">
    <property type="term" value="F:serine-type endopeptidase activity"/>
    <property type="evidence" value="ECO:0007669"/>
    <property type="project" value="UniProtKB-UniRule"/>
</dbReference>
<organism evidence="8 9">
    <name type="scientific">Pontivivens ytuae</name>
    <dbReference type="NCBI Taxonomy" id="2789856"/>
    <lineage>
        <taxon>Bacteria</taxon>
        <taxon>Pseudomonadati</taxon>
        <taxon>Pseudomonadota</taxon>
        <taxon>Alphaproteobacteria</taxon>
        <taxon>Rhodobacterales</taxon>
        <taxon>Paracoccaceae</taxon>
        <taxon>Pontivivens</taxon>
    </lineage>
</organism>
<dbReference type="InterPro" id="IPR000209">
    <property type="entry name" value="Peptidase_S8/S53_dom"/>
</dbReference>
<keyword evidence="2 5" id="KW-0645">Protease</keyword>
<dbReference type="GO" id="GO:0006508">
    <property type="term" value="P:proteolysis"/>
    <property type="evidence" value="ECO:0007669"/>
    <property type="project" value="UniProtKB-KW"/>
</dbReference>
<gene>
    <name evidence="8" type="ORF">I0K15_20285</name>
</gene>
<dbReference type="InterPro" id="IPR036852">
    <property type="entry name" value="Peptidase_S8/S53_dom_sf"/>
</dbReference>
<feature type="active site" description="Charge relay system" evidence="5">
    <location>
        <position position="192"/>
    </location>
</feature>
<evidence type="ECO:0000256" key="6">
    <source>
        <dbReference type="SAM" id="SignalP"/>
    </source>
</evidence>
<dbReference type="PANTHER" id="PTHR43806:SF11">
    <property type="entry name" value="CEREVISIN-RELATED"/>
    <property type="match status" value="1"/>
</dbReference>
<dbReference type="EMBL" id="CP064942">
    <property type="protein sequence ID" value="QPH54078.1"/>
    <property type="molecule type" value="Genomic_DNA"/>
</dbReference>
<evidence type="ECO:0000256" key="2">
    <source>
        <dbReference type="ARBA" id="ARBA00022670"/>
    </source>
</evidence>
<dbReference type="Gene3D" id="3.40.50.200">
    <property type="entry name" value="Peptidase S8/S53 domain"/>
    <property type="match status" value="1"/>
</dbReference>
<reference evidence="8 9" key="1">
    <citation type="submission" date="2020-11" db="EMBL/GenBank/DDBJ databases">
        <title>Description of Pontivivens ytuae sp. nov. isolated from deep sea sediment of Mariana Trench.</title>
        <authorList>
            <person name="Wang Z."/>
            <person name="Sun Q.-L."/>
            <person name="Xu X.-D."/>
            <person name="Tang Y.-Z."/>
            <person name="Zhang J."/>
        </authorList>
    </citation>
    <scope>NUCLEOTIDE SEQUENCE [LARGE SCALE GENOMIC DNA]</scope>
    <source>
        <strain evidence="8 9">MT2928</strain>
    </source>
</reference>
<evidence type="ECO:0000256" key="1">
    <source>
        <dbReference type="ARBA" id="ARBA00011073"/>
    </source>
</evidence>
<dbReference type="Pfam" id="PF00082">
    <property type="entry name" value="Peptidase_S8"/>
    <property type="match status" value="1"/>
</dbReference>
<keyword evidence="3 5" id="KW-0378">Hydrolase</keyword>
<evidence type="ECO:0000313" key="8">
    <source>
        <dbReference type="EMBL" id="QPH54078.1"/>
    </source>
</evidence>
<dbReference type="PROSITE" id="PS00137">
    <property type="entry name" value="SUBTILASE_HIS"/>
    <property type="match status" value="1"/>
</dbReference>
<dbReference type="InterPro" id="IPR022398">
    <property type="entry name" value="Peptidase_S8_His-AS"/>
</dbReference>
<keyword evidence="6" id="KW-0732">Signal</keyword>
<proteinExistence type="inferred from homology"/>
<feature type="active site" description="Charge relay system" evidence="5">
    <location>
        <position position="334"/>
    </location>
</feature>
<protein>
    <submittedName>
        <fullName evidence="8">S8 family serine peptidase</fullName>
    </submittedName>
</protein>
<sequence length="398" mass="40914">MNRASRTVALALALFPCVACTPQAQTVLPAPPTPPAAEQLSSDKHLVITLPIEEPEALAATVDEIVERFGVTLAAEWPLQSLDVYCLVVEADDAAEVEALIERMEADAQIRTVQRMQVFSTSTEPYPDPLFPAQTSLGYLNILAAHSVSTGAGVTVGVVDSAIDGTHPDLAANVRDLRDFVGDDRAVLGEAHGTAIAGIIAADATNRFGMVGVAPEAELVSLRACWQPGTGAGECNSFSLARAVNFAILNDVDVLNMSLGGRPDPLLAELLRAAREAGIVVVAAWGEAPAPAFPASVPGVIAAGDLADGPVPAPSVDVLSAAPGGDYDYFSGSSVAAAHVSGVVALMLAADDTLGSDEILRTFGTARALHNGRPMLDACEALRTSVDPALACGPRVGG</sequence>
<feature type="chain" id="PRO_5032400806" evidence="6">
    <location>
        <begin position="25"/>
        <end position="398"/>
    </location>
</feature>
<feature type="domain" description="Peptidase S8/S53" evidence="7">
    <location>
        <begin position="151"/>
        <end position="359"/>
    </location>
</feature>
<dbReference type="SUPFAM" id="SSF52743">
    <property type="entry name" value="Subtilisin-like"/>
    <property type="match status" value="1"/>
</dbReference>
<dbReference type="AlphaFoldDB" id="A0A7S9QCD1"/>
<feature type="active site" description="Charge relay system" evidence="5">
    <location>
        <position position="160"/>
    </location>
</feature>
<comment type="similarity">
    <text evidence="1 5">Belongs to the peptidase S8 family.</text>
</comment>
<keyword evidence="9" id="KW-1185">Reference proteome</keyword>
<evidence type="ECO:0000259" key="7">
    <source>
        <dbReference type="Pfam" id="PF00082"/>
    </source>
</evidence>
<dbReference type="InterPro" id="IPR015500">
    <property type="entry name" value="Peptidase_S8_subtilisin-rel"/>
</dbReference>
<feature type="signal peptide" evidence="6">
    <location>
        <begin position="1"/>
        <end position="24"/>
    </location>
</feature>
<dbReference type="Proteomes" id="UP000594800">
    <property type="component" value="Chromosome"/>
</dbReference>